<dbReference type="InterPro" id="IPR050457">
    <property type="entry name" value="ZnFinger_BTB_dom_contain"/>
</dbReference>
<evidence type="ECO:0000256" key="12">
    <source>
        <dbReference type="PROSITE-ProRule" id="PRU00042"/>
    </source>
</evidence>
<dbReference type="Pfam" id="PF00651">
    <property type="entry name" value="BTB"/>
    <property type="match status" value="1"/>
</dbReference>
<keyword evidence="8" id="KW-0805">Transcription regulation</keyword>
<dbReference type="GO" id="GO:0000978">
    <property type="term" value="F:RNA polymerase II cis-regulatory region sequence-specific DNA binding"/>
    <property type="evidence" value="ECO:0007669"/>
    <property type="project" value="TreeGrafter"/>
</dbReference>
<dbReference type="FunFam" id="3.30.160.60:FF:000218">
    <property type="entry name" value="Zinc finger protein 10"/>
    <property type="match status" value="1"/>
</dbReference>
<comment type="subcellular location">
    <subcellularLocation>
        <location evidence="2">Nucleus</location>
    </subcellularLocation>
</comment>
<dbReference type="Proteomes" id="UP000694545">
    <property type="component" value="Unplaced"/>
</dbReference>
<dbReference type="SUPFAM" id="SSF54695">
    <property type="entry name" value="POZ domain"/>
    <property type="match status" value="1"/>
</dbReference>
<reference evidence="16" key="2">
    <citation type="submission" date="2025-09" db="UniProtKB">
        <authorList>
            <consortium name="Ensembl"/>
        </authorList>
    </citation>
    <scope>IDENTIFICATION</scope>
</reference>
<feature type="compositionally biased region" description="Low complexity" evidence="13">
    <location>
        <begin position="257"/>
        <end position="267"/>
    </location>
</feature>
<evidence type="ECO:0000313" key="16">
    <source>
        <dbReference type="Ensembl" id="ENSVKKP00000013742.1"/>
    </source>
</evidence>
<organism evidence="16 17">
    <name type="scientific">Varanus komodoensis</name>
    <name type="common">Komodo dragon</name>
    <dbReference type="NCBI Taxonomy" id="61221"/>
    <lineage>
        <taxon>Eukaryota</taxon>
        <taxon>Metazoa</taxon>
        <taxon>Chordata</taxon>
        <taxon>Craniata</taxon>
        <taxon>Vertebrata</taxon>
        <taxon>Euteleostomi</taxon>
        <taxon>Lepidosauria</taxon>
        <taxon>Squamata</taxon>
        <taxon>Bifurcata</taxon>
        <taxon>Unidentata</taxon>
        <taxon>Episquamata</taxon>
        <taxon>Toxicofera</taxon>
        <taxon>Anguimorpha</taxon>
        <taxon>Paleoanguimorpha</taxon>
        <taxon>Varanoidea</taxon>
        <taxon>Varanidae</taxon>
        <taxon>Varanus</taxon>
    </lineage>
</organism>
<evidence type="ECO:0000256" key="8">
    <source>
        <dbReference type="ARBA" id="ARBA00023015"/>
    </source>
</evidence>
<keyword evidence="7" id="KW-0862">Zinc</keyword>
<dbReference type="Pfam" id="PF00096">
    <property type="entry name" value="zf-C2H2"/>
    <property type="match status" value="1"/>
</dbReference>
<keyword evidence="11" id="KW-0539">Nucleus</keyword>
<dbReference type="PROSITE" id="PS50097">
    <property type="entry name" value="BTB"/>
    <property type="match status" value="1"/>
</dbReference>
<dbReference type="InterPro" id="IPR013087">
    <property type="entry name" value="Znf_C2H2_type"/>
</dbReference>
<dbReference type="PROSITE" id="PS50157">
    <property type="entry name" value="ZINC_FINGER_C2H2_2"/>
    <property type="match status" value="2"/>
</dbReference>
<comment type="function">
    <text evidence="1">May be involved in transcriptional regulation.</text>
</comment>
<sequence>MEISSHQFHLLQQLNEQRRQDLFCDCSILVEGKVFKAHRNVLFASSGYFKMLLSQCSKEPSQPTTATFQAFSPETFSVILDFVYSGKLSLTGQNVIEVMSAASYLQMTDVISVCKTFIKSSLDISEKEKDRYFSLSDKEVNSNGVESLCIYGAGWRADGSPPHPHLSPDQGTCMVSGNSWTSFGYYPASQRSAQQLSKHDQRQEPPAKTGRHRGLPQPPDGPHYKSSKLEDRTSEPAGHATPSEEDVQIDSEGDSGHGSYQYGQGSDPVPRDDLPRMRFKCPFCTHVVKRKADLKRHLRCHTGERPYPCEACGKRFSRLDHLSSHFRTVCIFRPVGFSVRSSLTK</sequence>
<dbReference type="SMART" id="SM00225">
    <property type="entry name" value="BTB"/>
    <property type="match status" value="1"/>
</dbReference>
<keyword evidence="6 12" id="KW-0863">Zinc-finger</keyword>
<dbReference type="SUPFAM" id="SSF57667">
    <property type="entry name" value="beta-beta-alpha zinc fingers"/>
    <property type="match status" value="1"/>
</dbReference>
<dbReference type="PROSITE" id="PS00028">
    <property type="entry name" value="ZINC_FINGER_C2H2_1"/>
    <property type="match status" value="1"/>
</dbReference>
<dbReference type="SMART" id="SM00355">
    <property type="entry name" value="ZnF_C2H2"/>
    <property type="match status" value="2"/>
</dbReference>
<accession>A0A8D2KXK7</accession>
<feature type="domain" description="BTB" evidence="14">
    <location>
        <begin position="24"/>
        <end position="92"/>
    </location>
</feature>
<feature type="domain" description="C2H2-type" evidence="15">
    <location>
        <begin position="307"/>
        <end position="334"/>
    </location>
</feature>
<dbReference type="GO" id="GO:0005634">
    <property type="term" value="C:nucleus"/>
    <property type="evidence" value="ECO:0007669"/>
    <property type="project" value="UniProtKB-SubCell"/>
</dbReference>
<evidence type="ECO:0000256" key="3">
    <source>
        <dbReference type="ARBA" id="ARBA00022553"/>
    </source>
</evidence>
<name>A0A8D2KXK7_VARKO</name>
<dbReference type="OMA" id="CTECIQE"/>
<keyword evidence="9" id="KW-0238">DNA-binding</keyword>
<feature type="domain" description="C2H2-type" evidence="15">
    <location>
        <begin position="279"/>
        <end position="306"/>
    </location>
</feature>
<evidence type="ECO:0000256" key="7">
    <source>
        <dbReference type="ARBA" id="ARBA00022833"/>
    </source>
</evidence>
<evidence type="ECO:0000256" key="4">
    <source>
        <dbReference type="ARBA" id="ARBA00022723"/>
    </source>
</evidence>
<keyword evidence="10" id="KW-0804">Transcription</keyword>
<dbReference type="InterPro" id="IPR011333">
    <property type="entry name" value="SKP1/BTB/POZ_sf"/>
</dbReference>
<evidence type="ECO:0000256" key="6">
    <source>
        <dbReference type="ARBA" id="ARBA00022771"/>
    </source>
</evidence>
<evidence type="ECO:0000256" key="2">
    <source>
        <dbReference type="ARBA" id="ARBA00004123"/>
    </source>
</evidence>
<dbReference type="GO" id="GO:0000981">
    <property type="term" value="F:DNA-binding transcription factor activity, RNA polymerase II-specific"/>
    <property type="evidence" value="ECO:0007669"/>
    <property type="project" value="TreeGrafter"/>
</dbReference>
<dbReference type="CDD" id="cd18329">
    <property type="entry name" value="BTB_POZ_ZBTB8A_BOZF1"/>
    <property type="match status" value="1"/>
</dbReference>
<evidence type="ECO:0000259" key="14">
    <source>
        <dbReference type="PROSITE" id="PS50097"/>
    </source>
</evidence>
<protein>
    <submittedName>
        <fullName evidence="16">Zinc finger and BTB domain containing 8A</fullName>
    </submittedName>
</protein>
<reference evidence="16" key="1">
    <citation type="submission" date="2025-08" db="UniProtKB">
        <authorList>
            <consortium name="Ensembl"/>
        </authorList>
    </citation>
    <scope>IDENTIFICATION</scope>
</reference>
<proteinExistence type="predicted"/>
<evidence type="ECO:0000259" key="15">
    <source>
        <dbReference type="PROSITE" id="PS50157"/>
    </source>
</evidence>
<dbReference type="InterPro" id="IPR000210">
    <property type="entry name" value="BTB/POZ_dom"/>
</dbReference>
<evidence type="ECO:0000313" key="17">
    <source>
        <dbReference type="Proteomes" id="UP000694545"/>
    </source>
</evidence>
<keyword evidence="17" id="KW-1185">Reference proteome</keyword>
<evidence type="ECO:0000256" key="5">
    <source>
        <dbReference type="ARBA" id="ARBA00022737"/>
    </source>
</evidence>
<evidence type="ECO:0000256" key="9">
    <source>
        <dbReference type="ARBA" id="ARBA00023125"/>
    </source>
</evidence>
<dbReference type="PANTHER" id="PTHR46105:SF12">
    <property type="entry name" value="ZINC FINGER AND BTB DOMAIN-CONTAINING PROTEIN 8A"/>
    <property type="match status" value="1"/>
</dbReference>
<feature type="compositionally biased region" description="Acidic residues" evidence="13">
    <location>
        <begin position="243"/>
        <end position="253"/>
    </location>
</feature>
<dbReference type="Gene3D" id="3.30.710.10">
    <property type="entry name" value="Potassium Channel Kv1.1, Chain A"/>
    <property type="match status" value="1"/>
</dbReference>
<dbReference type="AlphaFoldDB" id="A0A8D2KXK7"/>
<keyword evidence="5" id="KW-0677">Repeat</keyword>
<evidence type="ECO:0000256" key="1">
    <source>
        <dbReference type="ARBA" id="ARBA00003767"/>
    </source>
</evidence>
<dbReference type="GO" id="GO:0008270">
    <property type="term" value="F:zinc ion binding"/>
    <property type="evidence" value="ECO:0007669"/>
    <property type="project" value="UniProtKB-KW"/>
</dbReference>
<keyword evidence="3" id="KW-0597">Phosphoprotein</keyword>
<feature type="region of interest" description="Disordered" evidence="13">
    <location>
        <begin position="191"/>
        <end position="273"/>
    </location>
</feature>
<evidence type="ECO:0000256" key="13">
    <source>
        <dbReference type="SAM" id="MobiDB-lite"/>
    </source>
</evidence>
<dbReference type="Gene3D" id="3.30.160.60">
    <property type="entry name" value="Classic Zinc Finger"/>
    <property type="match status" value="2"/>
</dbReference>
<dbReference type="InterPro" id="IPR036236">
    <property type="entry name" value="Znf_C2H2_sf"/>
</dbReference>
<evidence type="ECO:0000256" key="10">
    <source>
        <dbReference type="ARBA" id="ARBA00023163"/>
    </source>
</evidence>
<dbReference type="Ensembl" id="ENSVKKT00000014071.1">
    <property type="protein sequence ID" value="ENSVKKP00000013742.1"/>
    <property type="gene ID" value="ENSVKKG00000009474.1"/>
</dbReference>
<keyword evidence="4" id="KW-0479">Metal-binding</keyword>
<dbReference type="PANTHER" id="PTHR46105">
    <property type="entry name" value="AGAP004733-PA"/>
    <property type="match status" value="1"/>
</dbReference>
<evidence type="ECO:0000256" key="11">
    <source>
        <dbReference type="ARBA" id="ARBA00023242"/>
    </source>
</evidence>